<dbReference type="Proteomes" id="UP000823786">
    <property type="component" value="Unassembled WGS sequence"/>
</dbReference>
<dbReference type="InterPro" id="IPR007711">
    <property type="entry name" value="HigB-1"/>
</dbReference>
<organism evidence="2 3">
    <name type="scientific">Rhizobium herbae</name>
    <dbReference type="NCBI Taxonomy" id="508661"/>
    <lineage>
        <taxon>Bacteria</taxon>
        <taxon>Pseudomonadati</taxon>
        <taxon>Pseudomonadota</taxon>
        <taxon>Alphaproteobacteria</taxon>
        <taxon>Hyphomicrobiales</taxon>
        <taxon>Rhizobiaceae</taxon>
        <taxon>Rhizobium/Agrobacterium group</taxon>
        <taxon>Rhizobium</taxon>
    </lineage>
</organism>
<evidence type="ECO:0000313" key="3">
    <source>
        <dbReference type="Proteomes" id="UP000823786"/>
    </source>
</evidence>
<protein>
    <submittedName>
        <fullName evidence="2">Proteic killer suppression protein</fullName>
    </submittedName>
</protein>
<feature type="compositionally biased region" description="Polar residues" evidence="1">
    <location>
        <begin position="1"/>
        <end position="16"/>
    </location>
</feature>
<evidence type="ECO:0000313" key="2">
    <source>
        <dbReference type="EMBL" id="MBP1860860.1"/>
    </source>
</evidence>
<name>A0ABS4ESD0_9HYPH</name>
<dbReference type="InterPro" id="IPR035093">
    <property type="entry name" value="RelE/ParE_toxin_dom_sf"/>
</dbReference>
<dbReference type="SUPFAM" id="SSF143011">
    <property type="entry name" value="RelE-like"/>
    <property type="match status" value="1"/>
</dbReference>
<comment type="caution">
    <text evidence="2">The sequence shown here is derived from an EMBL/GenBank/DDBJ whole genome shotgun (WGS) entry which is preliminary data.</text>
</comment>
<dbReference type="Pfam" id="PF05015">
    <property type="entry name" value="HigB-like_toxin"/>
    <property type="match status" value="1"/>
</dbReference>
<dbReference type="PANTHER" id="PTHR40266">
    <property type="entry name" value="TOXIN HIGB-1"/>
    <property type="match status" value="1"/>
</dbReference>
<gene>
    <name evidence="2" type="ORF">J2Z75_004381</name>
</gene>
<dbReference type="EMBL" id="JAGGJV010000008">
    <property type="protein sequence ID" value="MBP1860860.1"/>
    <property type="molecule type" value="Genomic_DNA"/>
</dbReference>
<evidence type="ECO:0000256" key="1">
    <source>
        <dbReference type="SAM" id="MobiDB-lite"/>
    </source>
</evidence>
<accession>A0ABS4ESD0</accession>
<dbReference type="RefSeq" id="WP_209854850.1">
    <property type="nucleotide sequence ID" value="NZ_JAGGJV010000008.1"/>
</dbReference>
<dbReference type="PANTHER" id="PTHR40266:SF2">
    <property type="entry name" value="TOXIN HIGB-1"/>
    <property type="match status" value="1"/>
</dbReference>
<reference evidence="2 3" key="1">
    <citation type="submission" date="2021-03" db="EMBL/GenBank/DDBJ databases">
        <title>Genomic Encyclopedia of Type Strains, Phase IV (KMG-IV): sequencing the most valuable type-strain genomes for metagenomic binning, comparative biology and taxonomic classification.</title>
        <authorList>
            <person name="Goeker M."/>
        </authorList>
    </citation>
    <scope>NUCLEOTIDE SEQUENCE [LARGE SCALE GENOMIC DNA]</scope>
    <source>
        <strain evidence="2 3">DSM 26427</strain>
    </source>
</reference>
<keyword evidence="3" id="KW-1185">Reference proteome</keyword>
<dbReference type="Gene3D" id="3.30.2310.20">
    <property type="entry name" value="RelE-like"/>
    <property type="match status" value="1"/>
</dbReference>
<feature type="region of interest" description="Disordered" evidence="1">
    <location>
        <begin position="1"/>
        <end position="22"/>
    </location>
</feature>
<sequence length="92" mass="10455">MIKSIANSATRQFTESGKSKFSGLDSEKAKMRLVMLHNARSLDDLAPLKSVGLHKLSGDRKTQWAMTINGPWRLCFRFEDGHAYDVEIVDYH</sequence>
<proteinExistence type="predicted"/>